<evidence type="ECO:0000259" key="3">
    <source>
        <dbReference type="PROSITE" id="PS51480"/>
    </source>
</evidence>
<name>A0ABU5E9Y9_9PROT</name>
<comment type="caution">
    <text evidence="4">The sequence shown here is derived from an EMBL/GenBank/DDBJ whole genome shotgun (WGS) entry which is preliminary data.</text>
</comment>
<dbReference type="GO" id="GO:0016301">
    <property type="term" value="F:kinase activity"/>
    <property type="evidence" value="ECO:0007669"/>
    <property type="project" value="UniProtKB-KW"/>
</dbReference>
<dbReference type="SUPFAM" id="SSF101473">
    <property type="entry name" value="DhaL-like"/>
    <property type="match status" value="1"/>
</dbReference>
<dbReference type="InterPro" id="IPR050861">
    <property type="entry name" value="Dihydroxyacetone_Kinase"/>
</dbReference>
<accession>A0ABU5E9Y9</accession>
<dbReference type="PANTHER" id="PTHR28629:SF4">
    <property type="entry name" value="TRIOKINASE_FMN CYCLASE"/>
    <property type="match status" value="1"/>
</dbReference>
<dbReference type="PANTHER" id="PTHR28629">
    <property type="entry name" value="TRIOKINASE/FMN CYCLASE"/>
    <property type="match status" value="1"/>
</dbReference>
<sequence length="201" mass="21027">MSLDRATLIFGLRAIADHMEAVADELNTADGKLGDGDLGITMVRGGREVTAILDQLPPEIGESLMKVAQAFTRISGSSFGTLIATGLMSAAKATRGRVDIPWSEISGLLAGAMDAMRLRGKAALGDKTILDALQAAAEATAGLDDPKAILSAATKAATETMDRFRDQQAKIGRARIFGEKSIGLDDPGMLAFRHMLDALAG</sequence>
<dbReference type="EMBL" id="JAXCLW010000002">
    <property type="protein sequence ID" value="MDY0882609.1"/>
    <property type="molecule type" value="Genomic_DNA"/>
</dbReference>
<reference evidence="4 5" key="1">
    <citation type="journal article" date="2016" name="Antonie Van Leeuwenhoek">
        <title>Dongia soli sp. nov., isolated from soil from Dokdo, Korea.</title>
        <authorList>
            <person name="Kim D.U."/>
            <person name="Lee H."/>
            <person name="Kim H."/>
            <person name="Kim S.G."/>
            <person name="Ka J.O."/>
        </authorList>
    </citation>
    <scope>NUCLEOTIDE SEQUENCE [LARGE SCALE GENOMIC DNA]</scope>
    <source>
        <strain evidence="4 5">D78</strain>
    </source>
</reference>
<keyword evidence="5" id="KW-1185">Reference proteome</keyword>
<dbReference type="Gene3D" id="1.25.40.340">
    <property type="match status" value="1"/>
</dbReference>
<keyword evidence="2 4" id="KW-0418">Kinase</keyword>
<keyword evidence="1" id="KW-0808">Transferase</keyword>
<dbReference type="InterPro" id="IPR004007">
    <property type="entry name" value="DhaL_dom"/>
</dbReference>
<dbReference type="InterPro" id="IPR036117">
    <property type="entry name" value="DhaL_dom_sf"/>
</dbReference>
<dbReference type="Proteomes" id="UP001279642">
    <property type="component" value="Unassembled WGS sequence"/>
</dbReference>
<dbReference type="SMART" id="SM01120">
    <property type="entry name" value="Dak2"/>
    <property type="match status" value="1"/>
</dbReference>
<evidence type="ECO:0000256" key="1">
    <source>
        <dbReference type="ARBA" id="ARBA00022679"/>
    </source>
</evidence>
<evidence type="ECO:0000313" key="4">
    <source>
        <dbReference type="EMBL" id="MDY0882609.1"/>
    </source>
</evidence>
<dbReference type="Pfam" id="PF02734">
    <property type="entry name" value="Dak2"/>
    <property type="match status" value="1"/>
</dbReference>
<proteinExistence type="predicted"/>
<dbReference type="RefSeq" id="WP_320507681.1">
    <property type="nucleotide sequence ID" value="NZ_JAXCLW010000002.1"/>
</dbReference>
<feature type="domain" description="DhaL" evidence="3">
    <location>
        <begin position="6"/>
        <end position="201"/>
    </location>
</feature>
<dbReference type="PROSITE" id="PS51480">
    <property type="entry name" value="DHAL"/>
    <property type="match status" value="1"/>
</dbReference>
<evidence type="ECO:0000313" key="5">
    <source>
        <dbReference type="Proteomes" id="UP001279642"/>
    </source>
</evidence>
<gene>
    <name evidence="4" type="ORF">SMD27_07130</name>
</gene>
<protein>
    <submittedName>
        <fullName evidence="4">Dihydroxyacetone kinase subunit L</fullName>
    </submittedName>
</protein>
<organism evidence="4 5">
    <name type="scientific">Dongia soli</name>
    <dbReference type="NCBI Taxonomy" id="600628"/>
    <lineage>
        <taxon>Bacteria</taxon>
        <taxon>Pseudomonadati</taxon>
        <taxon>Pseudomonadota</taxon>
        <taxon>Alphaproteobacteria</taxon>
        <taxon>Rhodospirillales</taxon>
        <taxon>Dongiaceae</taxon>
        <taxon>Dongia</taxon>
    </lineage>
</organism>
<evidence type="ECO:0000256" key="2">
    <source>
        <dbReference type="ARBA" id="ARBA00022777"/>
    </source>
</evidence>